<reference evidence="14" key="1">
    <citation type="submission" date="2022-11" db="UniProtKB">
        <authorList>
            <consortium name="WormBaseParasite"/>
        </authorList>
    </citation>
    <scope>IDENTIFICATION</scope>
</reference>
<dbReference type="PROSITE" id="PS51038">
    <property type="entry name" value="BAH"/>
    <property type="match status" value="1"/>
</dbReference>
<keyword evidence="13" id="KW-1185">Reference proteome</keyword>
<dbReference type="Gene3D" id="2.30.30.490">
    <property type="match status" value="1"/>
</dbReference>
<dbReference type="PANTHER" id="PTHR46147:SF3">
    <property type="entry name" value="HISTONE-LYSINE N-METHYLTRANSFERASE ASH1"/>
    <property type="match status" value="1"/>
</dbReference>
<evidence type="ECO:0000256" key="1">
    <source>
        <dbReference type="ARBA" id="ARBA00004123"/>
    </source>
</evidence>
<dbReference type="WBParaSite" id="jg17208">
    <property type="protein sequence ID" value="jg17208"/>
    <property type="gene ID" value="jg17208"/>
</dbReference>
<comment type="subcellular location">
    <subcellularLocation>
        <location evidence="1">Nucleus</location>
    </subcellularLocation>
</comment>
<dbReference type="InterPro" id="IPR001965">
    <property type="entry name" value="Znf_PHD"/>
</dbReference>
<accession>A0A915D9C0</accession>
<evidence type="ECO:0000256" key="4">
    <source>
        <dbReference type="ARBA" id="ARBA00022691"/>
    </source>
</evidence>
<dbReference type="Pfam" id="PF01426">
    <property type="entry name" value="BAH"/>
    <property type="match status" value="1"/>
</dbReference>
<dbReference type="InterPro" id="IPR001025">
    <property type="entry name" value="BAH_dom"/>
</dbReference>
<feature type="compositionally biased region" description="Basic and acidic residues" evidence="9">
    <location>
        <begin position="751"/>
        <end position="775"/>
    </location>
</feature>
<dbReference type="InterPro" id="IPR006560">
    <property type="entry name" value="AWS_dom"/>
</dbReference>
<keyword evidence="7" id="KW-0862">Zinc</keyword>
<keyword evidence="8" id="KW-0539">Nucleus</keyword>
<dbReference type="AlphaFoldDB" id="A0A915D9C0"/>
<dbReference type="SUPFAM" id="SSF82199">
    <property type="entry name" value="SET domain"/>
    <property type="match status" value="1"/>
</dbReference>
<evidence type="ECO:0000259" key="11">
    <source>
        <dbReference type="PROSITE" id="PS51038"/>
    </source>
</evidence>
<evidence type="ECO:0000256" key="7">
    <source>
        <dbReference type="ARBA" id="ARBA00022833"/>
    </source>
</evidence>
<dbReference type="GO" id="GO:0042800">
    <property type="term" value="F:histone H3K4 methyltransferase activity"/>
    <property type="evidence" value="ECO:0007669"/>
    <property type="project" value="TreeGrafter"/>
</dbReference>
<evidence type="ECO:0000259" key="12">
    <source>
        <dbReference type="PROSITE" id="PS51215"/>
    </source>
</evidence>
<evidence type="ECO:0000259" key="10">
    <source>
        <dbReference type="PROSITE" id="PS50280"/>
    </source>
</evidence>
<dbReference type="PROSITE" id="PS51215">
    <property type="entry name" value="AWS"/>
    <property type="match status" value="1"/>
</dbReference>
<dbReference type="GO" id="GO:0008270">
    <property type="term" value="F:zinc ion binding"/>
    <property type="evidence" value="ECO:0007669"/>
    <property type="project" value="UniProtKB-KW"/>
</dbReference>
<dbReference type="PANTHER" id="PTHR46147">
    <property type="entry name" value="HISTONE-LYSINE N-METHYLTRANSFERASE ASH1"/>
    <property type="match status" value="1"/>
</dbReference>
<dbReference type="InterPro" id="IPR046341">
    <property type="entry name" value="SET_dom_sf"/>
</dbReference>
<feature type="region of interest" description="Disordered" evidence="9">
    <location>
        <begin position="156"/>
        <end position="186"/>
    </location>
</feature>
<dbReference type="InterPro" id="IPR011011">
    <property type="entry name" value="Znf_FYVE_PHD"/>
</dbReference>
<dbReference type="Proteomes" id="UP000887574">
    <property type="component" value="Unplaced"/>
</dbReference>
<keyword evidence="3" id="KW-0808">Transferase</keyword>
<dbReference type="GO" id="GO:0006355">
    <property type="term" value="P:regulation of DNA-templated transcription"/>
    <property type="evidence" value="ECO:0007669"/>
    <property type="project" value="TreeGrafter"/>
</dbReference>
<sequence>MEIDHEQPCSLFTIDSTVSRCSSSLSTSFNQEDEEEVLRCRRSVYRRQVRAQINEKLQGIIESLEHSFGSVHLNMEPSGLKFPLPWQRLEWQRIGADRRKNTFEAELAKASSLSSQKHEKMLRRKRKRTEKHTKICELSESEESNVGVTVVKKKRGRPCASSSSGTLQVQKSNGSGKKVATEKAAKQTPRIHEEYVKIRTNVLLEAPPRIREDLQCECCADSSCSAKSNCALRLQRMECTINSCTLSPAECRNRRISNNEAISQLQTCHPGQFICEYVGEVMRKETFLRRYASRRQEQHRYGLEFTDGYVLDATKKGNISRFISHSCQSNNCQLQKWKVNGVSRVGIFALIDIKAGEELSYDYGDCQHVAIDPAQSCRCSQTASLAPEPCSSNRHKRRRRHSFTVNNKDALSGHRSLPFLVRNVRRRKARKGSHQKHIPILQIPDFLSDNPTELSNVAQILISLYKRFAKFCTRREKVAQRRIYQLHRSVQLVLSCDQVDILVDRFDAAVKHSIAIFQKSFDRRRLEAIKQQYISLKKAQMGELLRACPSFSKQAQLNFLDERRKQPVLSVKKDTPKILTAEADLSYMDSPNAVGSTTPDKTSRLTLSDNKDEDCVRCICGIMEDDGVMTQCDKCHFWLHADCLDFDIKTKKEFVCEFCTRNLEYTPNVDIVLRPQPAIKFSGCTYYRTLVNSHGIQVRVNESVYVERLLNDEHKSILKRLHEQCAKSSSANGSLKRHELAEKTIPLKNSDSPKKQRKEAVNGDLKKENPKKKEENSEDGASTMNMWWHSGQQFNKREFHRRDLRTFRIERIFKGPNGQRFVFGVYYARPHETFCDSTRMFYKNELFWTPLFDTLPLDSVVGRCLILEPQIWASGRPKQPKYLEEDVFICEYQIDKHQRSFEKILPKNRYFINTESYVFDEFPKRLTLKRDFTPFILPSNGSKSEKVETKSDDRTNLIIKEMNMDHLESVCEKIKQIKKAH</sequence>
<dbReference type="Gene3D" id="2.170.270.10">
    <property type="entry name" value="SET domain"/>
    <property type="match status" value="1"/>
</dbReference>
<feature type="region of interest" description="Disordered" evidence="9">
    <location>
        <begin position="729"/>
        <end position="782"/>
    </location>
</feature>
<evidence type="ECO:0000313" key="14">
    <source>
        <dbReference type="WBParaSite" id="jg17208"/>
    </source>
</evidence>
<dbReference type="InterPro" id="IPR043151">
    <property type="entry name" value="BAH_sf"/>
</dbReference>
<keyword evidence="6" id="KW-0863">Zinc-finger</keyword>
<name>A0A915D9C0_9BILA</name>
<organism evidence="13 14">
    <name type="scientific">Ditylenchus dipsaci</name>
    <dbReference type="NCBI Taxonomy" id="166011"/>
    <lineage>
        <taxon>Eukaryota</taxon>
        <taxon>Metazoa</taxon>
        <taxon>Ecdysozoa</taxon>
        <taxon>Nematoda</taxon>
        <taxon>Chromadorea</taxon>
        <taxon>Rhabditida</taxon>
        <taxon>Tylenchina</taxon>
        <taxon>Tylenchomorpha</taxon>
        <taxon>Sphaerularioidea</taxon>
        <taxon>Anguinidae</taxon>
        <taxon>Anguininae</taxon>
        <taxon>Ditylenchus</taxon>
    </lineage>
</organism>
<dbReference type="InterPro" id="IPR001214">
    <property type="entry name" value="SET_dom"/>
</dbReference>
<dbReference type="GO" id="GO:0032259">
    <property type="term" value="P:methylation"/>
    <property type="evidence" value="ECO:0007669"/>
    <property type="project" value="UniProtKB-KW"/>
</dbReference>
<feature type="domain" description="AWS" evidence="12">
    <location>
        <begin position="211"/>
        <end position="260"/>
    </location>
</feature>
<evidence type="ECO:0000256" key="9">
    <source>
        <dbReference type="SAM" id="MobiDB-lite"/>
    </source>
</evidence>
<evidence type="ECO:0000256" key="6">
    <source>
        <dbReference type="ARBA" id="ARBA00022771"/>
    </source>
</evidence>
<evidence type="ECO:0000256" key="2">
    <source>
        <dbReference type="ARBA" id="ARBA00022603"/>
    </source>
</evidence>
<dbReference type="InterPro" id="IPR013083">
    <property type="entry name" value="Znf_RING/FYVE/PHD"/>
</dbReference>
<feature type="domain" description="BAH" evidence="11">
    <location>
        <begin position="786"/>
        <end position="905"/>
    </location>
</feature>
<dbReference type="SMART" id="SM00317">
    <property type="entry name" value="SET"/>
    <property type="match status" value="1"/>
</dbReference>
<dbReference type="SMART" id="SM00249">
    <property type="entry name" value="PHD"/>
    <property type="match status" value="1"/>
</dbReference>
<protein>
    <submittedName>
        <fullName evidence="14">Histone-lysine N-methyltransferase</fullName>
    </submittedName>
</protein>
<feature type="domain" description="SET" evidence="10">
    <location>
        <begin position="242"/>
        <end position="364"/>
    </location>
</feature>
<evidence type="ECO:0000313" key="13">
    <source>
        <dbReference type="Proteomes" id="UP000887574"/>
    </source>
</evidence>
<dbReference type="PROSITE" id="PS50280">
    <property type="entry name" value="SET"/>
    <property type="match status" value="1"/>
</dbReference>
<evidence type="ECO:0000256" key="3">
    <source>
        <dbReference type="ARBA" id="ARBA00022679"/>
    </source>
</evidence>
<proteinExistence type="predicted"/>
<dbReference type="SUPFAM" id="SSF57903">
    <property type="entry name" value="FYVE/PHD zinc finger"/>
    <property type="match status" value="1"/>
</dbReference>
<dbReference type="Gene3D" id="3.30.40.10">
    <property type="entry name" value="Zinc/RING finger domain, C3HC4 (zinc finger)"/>
    <property type="match status" value="1"/>
</dbReference>
<evidence type="ECO:0000256" key="8">
    <source>
        <dbReference type="ARBA" id="ARBA00023242"/>
    </source>
</evidence>
<dbReference type="Pfam" id="PF00856">
    <property type="entry name" value="SET"/>
    <property type="match status" value="1"/>
</dbReference>
<dbReference type="GO" id="GO:0005654">
    <property type="term" value="C:nucleoplasm"/>
    <property type="evidence" value="ECO:0007669"/>
    <property type="project" value="TreeGrafter"/>
</dbReference>
<dbReference type="SMART" id="SM00439">
    <property type="entry name" value="BAH"/>
    <property type="match status" value="1"/>
</dbReference>
<evidence type="ECO:0000256" key="5">
    <source>
        <dbReference type="ARBA" id="ARBA00022723"/>
    </source>
</evidence>
<dbReference type="GO" id="GO:0003682">
    <property type="term" value="F:chromatin binding"/>
    <property type="evidence" value="ECO:0007669"/>
    <property type="project" value="InterPro"/>
</dbReference>
<keyword evidence="5" id="KW-0479">Metal-binding</keyword>
<keyword evidence="2" id="KW-0489">Methyltransferase</keyword>
<keyword evidence="4" id="KW-0949">S-adenosyl-L-methionine</keyword>
<feature type="compositionally biased region" description="Polar residues" evidence="9">
    <location>
        <begin position="160"/>
        <end position="175"/>
    </location>
</feature>